<gene>
    <name evidence="2" type="ORF">B9Z55_027883</name>
</gene>
<organism evidence="2 3">
    <name type="scientific">Caenorhabditis nigoni</name>
    <dbReference type="NCBI Taxonomy" id="1611254"/>
    <lineage>
        <taxon>Eukaryota</taxon>
        <taxon>Metazoa</taxon>
        <taxon>Ecdysozoa</taxon>
        <taxon>Nematoda</taxon>
        <taxon>Chromadorea</taxon>
        <taxon>Rhabditida</taxon>
        <taxon>Rhabditina</taxon>
        <taxon>Rhabditomorpha</taxon>
        <taxon>Rhabditoidea</taxon>
        <taxon>Rhabditidae</taxon>
        <taxon>Peloderinae</taxon>
        <taxon>Caenorhabditis</taxon>
    </lineage>
</organism>
<protein>
    <submittedName>
        <fullName evidence="2">Uncharacterized protein</fullName>
    </submittedName>
</protein>
<name>A0A2G5SDV0_9PELO</name>
<sequence length="74" mass="8245">MSESDITNKTLIEKYKTNYAKEQEAVRKFRMRIKEAAKEAKQSGQSGSEPSSSAQKAKVDDQSTKVGADNEMDD</sequence>
<evidence type="ECO:0000313" key="3">
    <source>
        <dbReference type="Proteomes" id="UP000230233"/>
    </source>
</evidence>
<accession>A0A2G5SDV0</accession>
<reference evidence="3" key="1">
    <citation type="submission" date="2017-10" db="EMBL/GenBank/DDBJ databases">
        <title>Rapid genome shrinkage in a self-fertile nematode reveals novel sperm competition proteins.</title>
        <authorList>
            <person name="Yin D."/>
            <person name="Schwarz E.M."/>
            <person name="Thomas C.G."/>
            <person name="Felde R.L."/>
            <person name="Korf I.F."/>
            <person name="Cutter A.D."/>
            <person name="Schartner C.M."/>
            <person name="Ralston E.J."/>
            <person name="Meyer B.J."/>
            <person name="Haag E.S."/>
        </authorList>
    </citation>
    <scope>NUCLEOTIDE SEQUENCE [LARGE SCALE GENOMIC DNA]</scope>
    <source>
        <strain evidence="3">JU1422</strain>
    </source>
</reference>
<proteinExistence type="predicted"/>
<evidence type="ECO:0000256" key="1">
    <source>
        <dbReference type="SAM" id="MobiDB-lite"/>
    </source>
</evidence>
<dbReference type="Proteomes" id="UP000230233">
    <property type="component" value="Unassembled WGS sequence"/>
</dbReference>
<evidence type="ECO:0000313" key="2">
    <source>
        <dbReference type="EMBL" id="PIC13238.1"/>
    </source>
</evidence>
<feature type="compositionally biased region" description="Low complexity" evidence="1">
    <location>
        <begin position="42"/>
        <end position="53"/>
    </location>
</feature>
<dbReference type="EMBL" id="PDUG01000014">
    <property type="protein sequence ID" value="PIC13238.1"/>
    <property type="molecule type" value="Genomic_DNA"/>
</dbReference>
<comment type="caution">
    <text evidence="2">The sequence shown here is derived from an EMBL/GenBank/DDBJ whole genome shotgun (WGS) entry which is preliminary data.</text>
</comment>
<dbReference type="AlphaFoldDB" id="A0A2G5SDV0"/>
<keyword evidence="3" id="KW-1185">Reference proteome</keyword>
<feature type="region of interest" description="Disordered" evidence="1">
    <location>
        <begin position="36"/>
        <end position="74"/>
    </location>
</feature>